<organism evidence="2 3">
    <name type="scientific">Candidatus Aquirickettsiella gammari</name>
    <dbReference type="NCBI Taxonomy" id="2016198"/>
    <lineage>
        <taxon>Bacteria</taxon>
        <taxon>Pseudomonadati</taxon>
        <taxon>Pseudomonadota</taxon>
        <taxon>Gammaproteobacteria</taxon>
        <taxon>Legionellales</taxon>
        <taxon>Coxiellaceae</taxon>
        <taxon>Candidatus Aquirickettsiella</taxon>
    </lineage>
</organism>
<proteinExistence type="predicted"/>
<reference evidence="2 3" key="2">
    <citation type="journal article" date="2018" name="J. Invertebr. Pathol.">
        <title>'Candidatus Aquirickettsiella gammari' (Gammaproteobacteria: Legionellales: Coxiellaceae): A bacterial pathogen of the freshwater crustacean Gammarus fossarum (Malacostraca: Amphipoda).</title>
        <authorList>
            <person name="Bojko J."/>
            <person name="Dunn A.M."/>
            <person name="Stebbing P.D."/>
            <person name="van Aerle R."/>
            <person name="Bacela-Spychalska K."/>
            <person name="Bean T.P."/>
            <person name="Urrutia A."/>
            <person name="Stentiford G.D."/>
        </authorList>
    </citation>
    <scope>NUCLEOTIDE SEQUENCE [LARGE SCALE GENOMIC DNA]</scope>
    <source>
        <strain evidence="2">RA15029</strain>
    </source>
</reference>
<feature type="chain" id="PRO_5016695122" evidence="1">
    <location>
        <begin position="27"/>
        <end position="102"/>
    </location>
</feature>
<sequence length="102" mass="11028">MQNISNFQTLTPLTGGILGAAPAVFAASTVDDESTLTQIGYINDFYSRKQFKDLDYVIINYDSGKQSGVFIVKNTAKEGDPPAAQLVKVINPIPPTPPPQEE</sequence>
<comment type="caution">
    <text evidence="2">The sequence shown here is derived from an EMBL/GenBank/DDBJ whole genome shotgun (WGS) entry which is preliminary data.</text>
</comment>
<evidence type="ECO:0000313" key="2">
    <source>
        <dbReference type="EMBL" id="RDH39917.1"/>
    </source>
</evidence>
<dbReference type="AlphaFoldDB" id="A0A370CHU3"/>
<keyword evidence="3" id="KW-1185">Reference proteome</keyword>
<dbReference type="Proteomes" id="UP000226429">
    <property type="component" value="Unassembled WGS sequence"/>
</dbReference>
<dbReference type="EMBL" id="NMOS02000026">
    <property type="protein sequence ID" value="RDH39917.1"/>
    <property type="molecule type" value="Genomic_DNA"/>
</dbReference>
<accession>A0A370CHU3</accession>
<name>A0A370CHU3_9COXI</name>
<reference evidence="2 3" key="1">
    <citation type="journal article" date="2017" name="Int. J. Syst. Evol. Microbiol.">
        <title>Aquarickettsiella crustaci n. gen. n. sp. (Gammaproteobacteria: Legionellales: Coxiellaceae); a bacterial pathogen of the freshwater crustacean: Gammarus fossarum (Malacostraca: Amphipoda).</title>
        <authorList>
            <person name="Bojko J."/>
            <person name="Dunn A.M."/>
            <person name="Stebbing P.D."/>
            <person name="Van Aerle R."/>
            <person name="Bacela-Spychalska K."/>
            <person name="Bean T.P."/>
            <person name="Stentiford G.D."/>
        </authorList>
    </citation>
    <scope>NUCLEOTIDE SEQUENCE [LARGE SCALE GENOMIC DNA]</scope>
    <source>
        <strain evidence="2">RA15029</strain>
    </source>
</reference>
<evidence type="ECO:0000256" key="1">
    <source>
        <dbReference type="SAM" id="SignalP"/>
    </source>
</evidence>
<keyword evidence="1" id="KW-0732">Signal</keyword>
<protein>
    <submittedName>
        <fullName evidence="2">Uncharacterized protein</fullName>
    </submittedName>
</protein>
<feature type="signal peptide" evidence="1">
    <location>
        <begin position="1"/>
        <end position="26"/>
    </location>
</feature>
<gene>
    <name evidence="2" type="ORF">CFE62_006460</name>
</gene>
<evidence type="ECO:0000313" key="3">
    <source>
        <dbReference type="Proteomes" id="UP000226429"/>
    </source>
</evidence>